<dbReference type="AlphaFoldDB" id="A0A0D1XWM4"/>
<evidence type="ECO:0000256" key="5">
    <source>
        <dbReference type="SAM" id="MobiDB-lite"/>
    </source>
</evidence>
<dbReference type="Proteomes" id="UP000053259">
    <property type="component" value="Unassembled WGS sequence"/>
</dbReference>
<dbReference type="GO" id="GO:0050660">
    <property type="term" value="F:flavin adenine dinucleotide binding"/>
    <property type="evidence" value="ECO:0007669"/>
    <property type="project" value="TreeGrafter"/>
</dbReference>
<feature type="domain" description="FAD/NAD(P)-binding" evidence="6">
    <location>
        <begin position="15"/>
        <end position="390"/>
    </location>
</feature>
<dbReference type="EMBL" id="KN847533">
    <property type="protein sequence ID" value="KIW07191.1"/>
    <property type="molecule type" value="Genomic_DNA"/>
</dbReference>
<dbReference type="Pfam" id="PF07992">
    <property type="entry name" value="Pyr_redox_2"/>
    <property type="match status" value="1"/>
</dbReference>
<dbReference type="GO" id="GO:0005737">
    <property type="term" value="C:cytoplasm"/>
    <property type="evidence" value="ECO:0007669"/>
    <property type="project" value="TreeGrafter"/>
</dbReference>
<comment type="similarity">
    <text evidence="1">Belongs to the FAD-dependent oxidoreductase family.</text>
</comment>
<accession>A0A0D1XWM4</accession>
<dbReference type="Gene3D" id="3.50.50.100">
    <property type="match status" value="2"/>
</dbReference>
<feature type="region of interest" description="Disordered" evidence="5">
    <location>
        <begin position="219"/>
        <end position="264"/>
    </location>
</feature>
<evidence type="ECO:0000256" key="3">
    <source>
        <dbReference type="ARBA" id="ARBA00022827"/>
    </source>
</evidence>
<dbReference type="PRINTS" id="PR00411">
    <property type="entry name" value="PNDRDTASEI"/>
</dbReference>
<dbReference type="GeneID" id="27310030"/>
<dbReference type="InterPro" id="IPR023753">
    <property type="entry name" value="FAD/NAD-binding_dom"/>
</dbReference>
<gene>
    <name evidence="7" type="ORF">PV09_02057</name>
</gene>
<dbReference type="STRING" id="253628.A0A0D1XWM4"/>
<proteinExistence type="inferred from homology"/>
<keyword evidence="8" id="KW-1185">Reference proteome</keyword>
<evidence type="ECO:0000256" key="4">
    <source>
        <dbReference type="ARBA" id="ARBA00023002"/>
    </source>
</evidence>
<protein>
    <recommendedName>
        <fullName evidence="6">FAD/NAD(P)-binding domain-containing protein</fullName>
    </recommendedName>
</protein>
<dbReference type="PRINTS" id="PR00368">
    <property type="entry name" value="FADPNR"/>
</dbReference>
<dbReference type="SUPFAM" id="SSF51905">
    <property type="entry name" value="FAD/NAD(P)-binding domain"/>
    <property type="match status" value="1"/>
</dbReference>
<evidence type="ECO:0000256" key="2">
    <source>
        <dbReference type="ARBA" id="ARBA00022630"/>
    </source>
</evidence>
<dbReference type="VEuPathDB" id="FungiDB:PV09_02057"/>
<evidence type="ECO:0000256" key="1">
    <source>
        <dbReference type="ARBA" id="ARBA00006442"/>
    </source>
</evidence>
<keyword evidence="2" id="KW-0285">Flavoprotein</keyword>
<dbReference type="PANTHER" id="PTHR43735:SF3">
    <property type="entry name" value="FERROPTOSIS SUPPRESSOR PROTEIN 1"/>
    <property type="match status" value="1"/>
</dbReference>
<dbReference type="GO" id="GO:0004174">
    <property type="term" value="F:electron-transferring-flavoprotein dehydrogenase activity"/>
    <property type="evidence" value="ECO:0007669"/>
    <property type="project" value="TreeGrafter"/>
</dbReference>
<dbReference type="FunCoup" id="A0A0D1XWM4">
    <property type="interactions" value="390"/>
</dbReference>
<dbReference type="OrthoDB" id="202203at2759"/>
<organism evidence="7 8">
    <name type="scientific">Verruconis gallopava</name>
    <dbReference type="NCBI Taxonomy" id="253628"/>
    <lineage>
        <taxon>Eukaryota</taxon>
        <taxon>Fungi</taxon>
        <taxon>Dikarya</taxon>
        <taxon>Ascomycota</taxon>
        <taxon>Pezizomycotina</taxon>
        <taxon>Dothideomycetes</taxon>
        <taxon>Pleosporomycetidae</taxon>
        <taxon>Venturiales</taxon>
        <taxon>Sympoventuriaceae</taxon>
        <taxon>Verruconis</taxon>
    </lineage>
</organism>
<feature type="compositionally biased region" description="Low complexity" evidence="5">
    <location>
        <begin position="255"/>
        <end position="264"/>
    </location>
</feature>
<dbReference type="RefSeq" id="XP_016217060.1">
    <property type="nucleotide sequence ID" value="XM_016355044.1"/>
</dbReference>
<evidence type="ECO:0000313" key="8">
    <source>
        <dbReference type="Proteomes" id="UP000053259"/>
    </source>
</evidence>
<keyword evidence="4" id="KW-0560">Oxidoreductase</keyword>
<dbReference type="PANTHER" id="PTHR43735">
    <property type="entry name" value="APOPTOSIS-INDUCING FACTOR 1"/>
    <property type="match status" value="1"/>
</dbReference>
<evidence type="ECO:0000313" key="7">
    <source>
        <dbReference type="EMBL" id="KIW07191.1"/>
    </source>
</evidence>
<keyword evidence="3" id="KW-0274">FAD</keyword>
<reference evidence="7 8" key="1">
    <citation type="submission" date="2015-01" db="EMBL/GenBank/DDBJ databases">
        <title>The Genome Sequence of Ochroconis gallopava CBS43764.</title>
        <authorList>
            <consortium name="The Broad Institute Genomics Platform"/>
            <person name="Cuomo C."/>
            <person name="de Hoog S."/>
            <person name="Gorbushina A."/>
            <person name="Stielow B."/>
            <person name="Teixiera M."/>
            <person name="Abouelleil A."/>
            <person name="Chapman S.B."/>
            <person name="Priest M."/>
            <person name="Young S.K."/>
            <person name="Wortman J."/>
            <person name="Nusbaum C."/>
            <person name="Birren B."/>
        </authorList>
    </citation>
    <scope>NUCLEOTIDE SEQUENCE [LARGE SCALE GENOMIC DNA]</scope>
    <source>
        <strain evidence="7 8">CBS 43764</strain>
    </source>
</reference>
<evidence type="ECO:0000259" key="6">
    <source>
        <dbReference type="Pfam" id="PF07992"/>
    </source>
</evidence>
<name>A0A0D1XWM4_9PEZI</name>
<dbReference type="InterPro" id="IPR036188">
    <property type="entry name" value="FAD/NAD-bd_sf"/>
</dbReference>
<sequence length="492" mass="53800">MDLGAERATDHEPLNIVVLGSSFAGLAVAHKFLRNTIEEIGVTRSAPRYKLVLVGPSTCLYWNIGAPRAIVDATRLPIDKVFIPFLPLFQDYQRTRFQYIQGKATSIDFPSRTVIVEDVDTTSWSSQASRTEGEKRTSGVATKRMVQFHALVIATGSSADSPLLSLHGPHEKTVKELQAFHERVAYASSIIIAGGGPSGIECAGQLATWGKKDKKAKSLHAMTSSGSDSVEFEEASSWRRLRKPTPEDGNEGEARPSSAPVARSSNARKTIILISGHDRLLPRLPPEYGAQAEAKLKKLGVSIIHNYRVERAVETGSGSIRCILDDEYAISCDVFLPATGLHPNTDFMPPDMLTASGYIDADPQSLRVPNVERVYAIGDCASHSKNSIQDVYDSLPVVLQNLKVDLLAYEYRREHPFGGQGVEAKLEALEDFAYVQNPTDSQLMPISRFGGVGILFGIKLPSFMVWLMKGRDYKIARAKLAAGAGKNPYTII</sequence>
<dbReference type="HOGENOM" id="CLU_019845_6_2_1"/>
<dbReference type="InParanoid" id="A0A0D1XWM4"/>